<gene>
    <name evidence="1" type="ORF">EJK17_04530</name>
</gene>
<dbReference type="AlphaFoldDB" id="A0A437SVM4"/>
<keyword evidence="2" id="KW-1185">Reference proteome</keyword>
<protein>
    <submittedName>
        <fullName evidence="1">Uncharacterized protein</fullName>
    </submittedName>
</protein>
<organism evidence="1 2">
    <name type="scientific">Lactobacillus xujianguonis</name>
    <dbReference type="NCBI Taxonomy" id="2495899"/>
    <lineage>
        <taxon>Bacteria</taxon>
        <taxon>Bacillati</taxon>
        <taxon>Bacillota</taxon>
        <taxon>Bacilli</taxon>
        <taxon>Lactobacillales</taxon>
        <taxon>Lactobacillaceae</taxon>
        <taxon>Lactobacillus</taxon>
    </lineage>
</organism>
<dbReference type="EMBL" id="RXIA01000010">
    <property type="protein sequence ID" value="RVU70976.1"/>
    <property type="molecule type" value="Genomic_DNA"/>
</dbReference>
<comment type="caution">
    <text evidence="1">The sequence shown here is derived from an EMBL/GenBank/DDBJ whole genome shotgun (WGS) entry which is preliminary data.</text>
</comment>
<evidence type="ECO:0000313" key="1">
    <source>
        <dbReference type="EMBL" id="RVU70976.1"/>
    </source>
</evidence>
<sequence>MATNLPLNDELKGILSDIARKKFTNSRQINPQSNLFQTTKFAIEHDYVKDAIVDEDFNSTLAMMNLTNASLTKKGQLKLAELTELEEGTD</sequence>
<accession>A0A437SVM4</accession>
<dbReference type="Proteomes" id="UP000288291">
    <property type="component" value="Unassembled WGS sequence"/>
</dbReference>
<dbReference type="RefSeq" id="WP_103662472.1">
    <property type="nucleotide sequence ID" value="NZ_ML136878.1"/>
</dbReference>
<reference evidence="1 2" key="1">
    <citation type="submission" date="2018-12" db="EMBL/GenBank/DDBJ databases">
        <authorList>
            <person name="Meng J."/>
        </authorList>
    </citation>
    <scope>NUCLEOTIDE SEQUENCE [LARGE SCALE GENOMIC DNA]</scope>
    <source>
        <strain evidence="1 2">HT111-2</strain>
    </source>
</reference>
<proteinExistence type="predicted"/>
<evidence type="ECO:0000313" key="2">
    <source>
        <dbReference type="Proteomes" id="UP000288291"/>
    </source>
</evidence>
<name>A0A437SVM4_9LACO</name>